<evidence type="ECO:0000313" key="2">
    <source>
        <dbReference type="Proteomes" id="UP000541810"/>
    </source>
</evidence>
<proteinExistence type="predicted"/>
<dbReference type="Proteomes" id="UP000541810">
    <property type="component" value="Unassembled WGS sequence"/>
</dbReference>
<dbReference type="Pfam" id="PF07963">
    <property type="entry name" value="N_methyl"/>
    <property type="match status" value="1"/>
</dbReference>
<keyword evidence="2" id="KW-1185">Reference proteome</keyword>
<gene>
    <name evidence="1" type="ORF">HNQ40_001064</name>
</gene>
<protein>
    <submittedName>
        <fullName evidence="1">Prepilin-type N-terminal cleavage/methylation domain-containing protein</fullName>
    </submittedName>
</protein>
<comment type="caution">
    <text evidence="1">The sequence shown here is derived from an EMBL/GenBank/DDBJ whole genome shotgun (WGS) entry which is preliminary data.</text>
</comment>
<evidence type="ECO:0000313" key="1">
    <source>
        <dbReference type="EMBL" id="MBB6429258.1"/>
    </source>
</evidence>
<dbReference type="NCBIfam" id="TIGR02532">
    <property type="entry name" value="IV_pilin_GFxxxE"/>
    <property type="match status" value="1"/>
</dbReference>
<organism evidence="1 2">
    <name type="scientific">Algisphaera agarilytica</name>
    <dbReference type="NCBI Taxonomy" id="1385975"/>
    <lineage>
        <taxon>Bacteria</taxon>
        <taxon>Pseudomonadati</taxon>
        <taxon>Planctomycetota</taxon>
        <taxon>Phycisphaerae</taxon>
        <taxon>Phycisphaerales</taxon>
        <taxon>Phycisphaeraceae</taxon>
        <taxon>Algisphaera</taxon>
    </lineage>
</organism>
<name>A0A7X0LKS9_9BACT</name>
<reference evidence="1 2" key="1">
    <citation type="submission" date="2020-08" db="EMBL/GenBank/DDBJ databases">
        <title>Genomic Encyclopedia of Type Strains, Phase IV (KMG-IV): sequencing the most valuable type-strain genomes for metagenomic binning, comparative biology and taxonomic classification.</title>
        <authorList>
            <person name="Goeker M."/>
        </authorList>
    </citation>
    <scope>NUCLEOTIDE SEQUENCE [LARGE SCALE GENOMIC DNA]</scope>
    <source>
        <strain evidence="1 2">DSM 103725</strain>
    </source>
</reference>
<dbReference type="EMBL" id="JACHGY010000001">
    <property type="protein sequence ID" value="MBB6429258.1"/>
    <property type="molecule type" value="Genomic_DNA"/>
</dbReference>
<sequence length="547" mass="58609">MNALRPVQPRGFSLLEMVISLAVIAVLLVGMSSAIVLASRALPGQGTAAGATVQTTRALHQLRDDLHAATELLNRTATSVTLNLPDRDGDGRPEVITYAWANSSGQPLTRTVNQGSAVTLLDNVHSFNLAYTTTSQDQVYPGIVTRSAEVEFSSYDKDSADTRQLNDNNPIGFRFTPTLPASTVNWYVTRVLMRTSAHGNDNGQATFTLSGWDTGVGPDGNIREALDIPETQLDQSGNWAQIEFAGTNSYTPGETAALTLTNSGSATAANITWDNMGIPANAHRSSDGGSTWEISLVTGAVEHFVYGTYDSAGDDWTYTRSFVTDLQITLSHADHPTTSHDLHLPLPNAPEAVDELWEADFNADPTTLDLDDDGSADWQGNPTFDTAGLSGGAWTVSETLKLVNQQTPSAPVRLEAWLQDTTDNSLGGGLEFRLSDGVREAALIVGISLTGSQQLVSLYSKDADNQLTTLGKHTLASSEPARVRLTTNPNTNTVAFEVDDQIIGSYLYVADGNLTHNMLQPYLASGETGIRYQHLRVNIGGSATLPK</sequence>
<accession>A0A7X0LKS9</accession>
<dbReference type="AlphaFoldDB" id="A0A7X0LKS9"/>
<dbReference type="RefSeq" id="WP_184676844.1">
    <property type="nucleotide sequence ID" value="NZ_JACHGY010000001.1"/>
</dbReference>
<dbReference type="InterPro" id="IPR012902">
    <property type="entry name" value="N_methyl_site"/>
</dbReference>